<evidence type="ECO:0000313" key="4">
    <source>
        <dbReference type="Proteomes" id="UP001598114"/>
    </source>
</evidence>
<reference evidence="3 4" key="1">
    <citation type="submission" date="2024-03" db="EMBL/GenBank/DDBJ databases">
        <title>Aquirufa genome sequencing.</title>
        <authorList>
            <person name="Pitt A."/>
            <person name="Hahn M.W."/>
        </authorList>
    </citation>
    <scope>NUCLEOTIDE SEQUENCE [LARGE SCALE GENOMIC DNA]</scope>
    <source>
        <strain evidence="3 4">PLAD-142S6K</strain>
    </source>
</reference>
<sequence>MKKMLFLGILFLSQTLYAQIPYGSNNGKYVTIKGAKVYYEEYGKGTPLLLLHGGFGSISNFNQVIGPLSKNYRVIAIDSPGQGRSEQIDAISYQIYADYYSAFIDQMKLDSVYVLGWSDGGNSAYILAYDRPDKVKKVIVSGSNSDTDGYPDGAIDAMKKWTPETISEEFKEYWLKDFLKLSPNRNNWQKSYMQLKDMWITKEVISNDHLSKIKSKFLIVYGDKDVTKLEHGLHIYRTIPGSQLTILPNTSHMVFMEKPTLISNLIVDFLGK</sequence>
<evidence type="ECO:0000256" key="1">
    <source>
        <dbReference type="SAM" id="SignalP"/>
    </source>
</evidence>
<organism evidence="3 4">
    <name type="scientific">Aquirufa echingensis</name>
    <dbReference type="NCBI Taxonomy" id="3096516"/>
    <lineage>
        <taxon>Bacteria</taxon>
        <taxon>Pseudomonadati</taxon>
        <taxon>Bacteroidota</taxon>
        <taxon>Cytophagia</taxon>
        <taxon>Cytophagales</taxon>
        <taxon>Flectobacillaceae</taxon>
        <taxon>Aquirufa</taxon>
    </lineage>
</organism>
<dbReference type="InterPro" id="IPR050266">
    <property type="entry name" value="AB_hydrolase_sf"/>
</dbReference>
<comment type="caution">
    <text evidence="3">The sequence shown here is derived from an EMBL/GenBank/DDBJ whole genome shotgun (WGS) entry which is preliminary data.</text>
</comment>
<dbReference type="PANTHER" id="PTHR43798">
    <property type="entry name" value="MONOACYLGLYCEROL LIPASE"/>
    <property type="match status" value="1"/>
</dbReference>
<dbReference type="PRINTS" id="PR00111">
    <property type="entry name" value="ABHYDROLASE"/>
</dbReference>
<gene>
    <name evidence="3" type="ORF">SKC38_01020</name>
</gene>
<feature type="signal peptide" evidence="1">
    <location>
        <begin position="1"/>
        <end position="18"/>
    </location>
</feature>
<name>A0ABW6CYR7_9BACT</name>
<dbReference type="InterPro" id="IPR000073">
    <property type="entry name" value="AB_hydrolase_1"/>
</dbReference>
<proteinExistence type="predicted"/>
<dbReference type="InterPro" id="IPR029058">
    <property type="entry name" value="AB_hydrolase_fold"/>
</dbReference>
<dbReference type="PANTHER" id="PTHR43798:SF33">
    <property type="entry name" value="HYDROLASE, PUTATIVE (AFU_ORTHOLOGUE AFUA_2G14860)-RELATED"/>
    <property type="match status" value="1"/>
</dbReference>
<dbReference type="SUPFAM" id="SSF53474">
    <property type="entry name" value="alpha/beta-Hydrolases"/>
    <property type="match status" value="1"/>
</dbReference>
<dbReference type="EMBL" id="JBBKYA010000001">
    <property type="protein sequence ID" value="MFD3274806.1"/>
    <property type="molecule type" value="Genomic_DNA"/>
</dbReference>
<evidence type="ECO:0000313" key="3">
    <source>
        <dbReference type="EMBL" id="MFD3274806.1"/>
    </source>
</evidence>
<dbReference type="GO" id="GO:0016787">
    <property type="term" value="F:hydrolase activity"/>
    <property type="evidence" value="ECO:0007669"/>
    <property type="project" value="UniProtKB-KW"/>
</dbReference>
<evidence type="ECO:0000259" key="2">
    <source>
        <dbReference type="Pfam" id="PF00561"/>
    </source>
</evidence>
<protein>
    <submittedName>
        <fullName evidence="3">Alpha/beta hydrolase</fullName>
    </submittedName>
</protein>
<keyword evidence="4" id="KW-1185">Reference proteome</keyword>
<dbReference type="Gene3D" id="3.40.50.1820">
    <property type="entry name" value="alpha/beta hydrolase"/>
    <property type="match status" value="1"/>
</dbReference>
<keyword evidence="1" id="KW-0732">Signal</keyword>
<dbReference type="RefSeq" id="WP_377974330.1">
    <property type="nucleotide sequence ID" value="NZ_JBBKYA010000001.1"/>
</dbReference>
<dbReference type="Proteomes" id="UP001598114">
    <property type="component" value="Unassembled WGS sequence"/>
</dbReference>
<keyword evidence="3" id="KW-0378">Hydrolase</keyword>
<dbReference type="Pfam" id="PF00561">
    <property type="entry name" value="Abhydrolase_1"/>
    <property type="match status" value="1"/>
</dbReference>
<feature type="chain" id="PRO_5047542268" evidence="1">
    <location>
        <begin position="19"/>
        <end position="272"/>
    </location>
</feature>
<feature type="domain" description="AB hydrolase-1" evidence="2">
    <location>
        <begin position="47"/>
        <end position="178"/>
    </location>
</feature>
<accession>A0ABW6CYR7</accession>